<protein>
    <submittedName>
        <fullName evidence="3">Arp2/3 complex 34 kDa subunit</fullName>
    </submittedName>
</protein>
<dbReference type="EMBL" id="UXUI01009679">
    <property type="protein sequence ID" value="VDD94143.1"/>
    <property type="molecule type" value="Genomic_DNA"/>
</dbReference>
<keyword evidence="2" id="KW-1185">Reference proteome</keyword>
<gene>
    <name evidence="1" type="ORF">EVEC_LOCUS8894</name>
</gene>
<reference evidence="3" key="1">
    <citation type="submission" date="2017-02" db="UniProtKB">
        <authorList>
            <consortium name="WormBaseParasite"/>
        </authorList>
    </citation>
    <scope>IDENTIFICATION</scope>
</reference>
<evidence type="ECO:0000313" key="2">
    <source>
        <dbReference type="Proteomes" id="UP000274131"/>
    </source>
</evidence>
<dbReference type="AlphaFoldDB" id="A0A0N4VFG4"/>
<name>A0A0N4VFG4_ENTVE</name>
<reference evidence="1 2" key="2">
    <citation type="submission" date="2018-10" db="EMBL/GenBank/DDBJ databases">
        <authorList>
            <consortium name="Pathogen Informatics"/>
        </authorList>
    </citation>
    <scope>NUCLEOTIDE SEQUENCE [LARGE SCALE GENOMIC DNA]</scope>
</reference>
<evidence type="ECO:0000313" key="1">
    <source>
        <dbReference type="EMBL" id="VDD94143.1"/>
    </source>
</evidence>
<dbReference type="Proteomes" id="UP000274131">
    <property type="component" value="Unassembled WGS sequence"/>
</dbReference>
<accession>A0A0N4VFG4</accession>
<dbReference type="WBParaSite" id="EVEC_0000948401-mRNA-1">
    <property type="protein sequence ID" value="EVEC_0000948401-mRNA-1"/>
    <property type="gene ID" value="EVEC_0000948401"/>
</dbReference>
<sequence>MPIASSFIMIREVHEGSANMRPASAAAIGHLARREKLKRNVHIIFRRLILFELSVFTELLRKVVQKTIDFEIIFNDVCVPRAVFYETSDAHEIPMYHIEMPNANNAQLVKVVYDDFDVEMTDTSGLKQQFEMEQRQEHFSIKILFGIVVVSGAGALSNILLSEEGVNALVFQYKCSLDILTRFDSRGLFSQVRRQEIDSEILHVKDQFKKHLEFSPFTREFY</sequence>
<organism evidence="3">
    <name type="scientific">Enterobius vermicularis</name>
    <name type="common">Human pinworm</name>
    <dbReference type="NCBI Taxonomy" id="51028"/>
    <lineage>
        <taxon>Eukaryota</taxon>
        <taxon>Metazoa</taxon>
        <taxon>Ecdysozoa</taxon>
        <taxon>Nematoda</taxon>
        <taxon>Chromadorea</taxon>
        <taxon>Rhabditida</taxon>
        <taxon>Spirurina</taxon>
        <taxon>Oxyuridomorpha</taxon>
        <taxon>Oxyuroidea</taxon>
        <taxon>Oxyuridae</taxon>
        <taxon>Enterobius</taxon>
    </lineage>
</organism>
<evidence type="ECO:0000313" key="3">
    <source>
        <dbReference type="WBParaSite" id="EVEC_0000948401-mRNA-1"/>
    </source>
</evidence>
<proteinExistence type="predicted"/>